<evidence type="ECO:0000256" key="1">
    <source>
        <dbReference type="SAM" id="MobiDB-lite"/>
    </source>
</evidence>
<proteinExistence type="predicted"/>
<keyword evidence="2" id="KW-0732">Signal</keyword>
<evidence type="ECO:0000313" key="4">
    <source>
        <dbReference type="Proteomes" id="UP001501266"/>
    </source>
</evidence>
<evidence type="ECO:0000313" key="3">
    <source>
        <dbReference type="EMBL" id="GAA1424189.1"/>
    </source>
</evidence>
<sequence length="237" mass="23651">MATSGSIWAIAPLMALSLTLAACQPGALAATTSAAPSPPASATSTPTPATSRTPTPTPSLALDTGAGPDPVGEPAAEPPPTPTSCAEIDASPLAEHWRSSGYVLEPFDGVIVGGSFPPADGNGGTLAVHCILWTADGAFGPHVLVELYRGADAAAAVAHPSLVDHSSALLATAHGEITLVDSSHEGVSSSQETVGGHGDALLRTFTVGMPLSFPEMTGPHARILLFESVFGPALPAP</sequence>
<dbReference type="EMBL" id="BAAAKK010000005">
    <property type="protein sequence ID" value="GAA1424189.1"/>
    <property type="molecule type" value="Genomic_DNA"/>
</dbReference>
<feature type="signal peptide" evidence="2">
    <location>
        <begin position="1"/>
        <end position="29"/>
    </location>
</feature>
<comment type="caution">
    <text evidence="3">The sequence shown here is derived from an EMBL/GenBank/DDBJ whole genome shotgun (WGS) entry which is preliminary data.</text>
</comment>
<gene>
    <name evidence="3" type="ORF">GCM10009640_19860</name>
</gene>
<keyword evidence="4" id="KW-1185">Reference proteome</keyword>
<feature type="chain" id="PRO_5045625918" evidence="2">
    <location>
        <begin position="30"/>
        <end position="237"/>
    </location>
</feature>
<dbReference type="Proteomes" id="UP001501266">
    <property type="component" value="Unassembled WGS sequence"/>
</dbReference>
<feature type="compositionally biased region" description="Low complexity" evidence="1">
    <location>
        <begin position="30"/>
        <end position="75"/>
    </location>
</feature>
<evidence type="ECO:0000256" key="2">
    <source>
        <dbReference type="SAM" id="SignalP"/>
    </source>
</evidence>
<dbReference type="RefSeq" id="WP_343919951.1">
    <property type="nucleotide sequence ID" value="NZ_BAAAKK010000005.1"/>
</dbReference>
<accession>A0ABN1YXU9</accession>
<name>A0ABN1YXU9_9MICO</name>
<feature type="region of interest" description="Disordered" evidence="1">
    <location>
        <begin position="30"/>
        <end position="87"/>
    </location>
</feature>
<reference evidence="3 4" key="1">
    <citation type="journal article" date="2019" name="Int. J. Syst. Evol. Microbiol.">
        <title>The Global Catalogue of Microorganisms (GCM) 10K type strain sequencing project: providing services to taxonomists for standard genome sequencing and annotation.</title>
        <authorList>
            <consortium name="The Broad Institute Genomics Platform"/>
            <consortium name="The Broad Institute Genome Sequencing Center for Infectious Disease"/>
            <person name="Wu L."/>
            <person name="Ma J."/>
        </authorList>
    </citation>
    <scope>NUCLEOTIDE SEQUENCE [LARGE SCALE GENOMIC DNA]</scope>
    <source>
        <strain evidence="3 4">JCM 12398</strain>
    </source>
</reference>
<organism evidence="3 4">
    <name type="scientific">Agrococcus citreus</name>
    <dbReference type="NCBI Taxonomy" id="84643"/>
    <lineage>
        <taxon>Bacteria</taxon>
        <taxon>Bacillati</taxon>
        <taxon>Actinomycetota</taxon>
        <taxon>Actinomycetes</taxon>
        <taxon>Micrococcales</taxon>
        <taxon>Microbacteriaceae</taxon>
        <taxon>Agrococcus</taxon>
    </lineage>
</organism>
<protein>
    <submittedName>
        <fullName evidence="3">Uncharacterized protein</fullName>
    </submittedName>
</protein>